<feature type="transmembrane region" description="Helical" evidence="1">
    <location>
        <begin position="113"/>
        <end position="137"/>
    </location>
</feature>
<feature type="transmembrane region" description="Helical" evidence="1">
    <location>
        <begin position="15"/>
        <end position="34"/>
    </location>
</feature>
<feature type="transmembrane region" description="Helical" evidence="1">
    <location>
        <begin position="174"/>
        <end position="193"/>
    </location>
</feature>
<organism evidence="2 3">
    <name type="scientific">Actinoplanes campanulatus</name>
    <dbReference type="NCBI Taxonomy" id="113559"/>
    <lineage>
        <taxon>Bacteria</taxon>
        <taxon>Bacillati</taxon>
        <taxon>Actinomycetota</taxon>
        <taxon>Actinomycetes</taxon>
        <taxon>Micromonosporales</taxon>
        <taxon>Micromonosporaceae</taxon>
        <taxon>Actinoplanes</taxon>
    </lineage>
</organism>
<evidence type="ECO:0000313" key="3">
    <source>
        <dbReference type="Proteomes" id="UP000590749"/>
    </source>
</evidence>
<name>A0A7W5AN52_9ACTN</name>
<gene>
    <name evidence="2" type="ORF">FHR83_006862</name>
</gene>
<keyword evidence="1" id="KW-1133">Transmembrane helix</keyword>
<keyword evidence="3" id="KW-1185">Reference proteome</keyword>
<feature type="transmembrane region" description="Helical" evidence="1">
    <location>
        <begin position="149"/>
        <end position="168"/>
    </location>
</feature>
<proteinExistence type="predicted"/>
<dbReference type="RefSeq" id="WP_183225225.1">
    <property type="nucleotide sequence ID" value="NZ_BMPW01000020.1"/>
</dbReference>
<reference evidence="2 3" key="1">
    <citation type="submission" date="2020-08" db="EMBL/GenBank/DDBJ databases">
        <title>Genomic Encyclopedia of Type Strains, Phase III (KMG-III): the genomes of soil and plant-associated and newly described type strains.</title>
        <authorList>
            <person name="Whitman W."/>
        </authorList>
    </citation>
    <scope>NUCLEOTIDE SEQUENCE [LARGE SCALE GENOMIC DNA]</scope>
    <source>
        <strain evidence="2 3">CECT 3287</strain>
    </source>
</reference>
<protein>
    <submittedName>
        <fullName evidence="2">MFS family permease</fullName>
    </submittedName>
</protein>
<feature type="transmembrane region" description="Helical" evidence="1">
    <location>
        <begin position="46"/>
        <end position="68"/>
    </location>
</feature>
<evidence type="ECO:0000256" key="1">
    <source>
        <dbReference type="SAM" id="Phobius"/>
    </source>
</evidence>
<feature type="transmembrane region" description="Helical" evidence="1">
    <location>
        <begin position="233"/>
        <end position="253"/>
    </location>
</feature>
<sequence>MLTEGYRLAWESRRVLAAVLLPVVAVALLVTAVLDRFAGERPAVAWAMLGVLVAAWIVGLLAGAGAVVRGLGVMGALRRAVAFLPVFAAWLAAVGGAVYLGMLMVAGTGSVPLVLAVLAAGGLVASRLVLVVASRAIGDRDRPVSWREAGTFLLGGVVVPAFAVYLLPDFVAEVVLLPLLLVAQVGLSSGLHMPRHPAVAADSADAALSADQADPAESAAAGSERVAGRKVRVWPGVAMITVAVLVAGGPAVAGRFGGPVRTNDGGPYGPVAVAWPAGRHPVIVTEAGVWFCDDDLCEEFIDVDGGPSAIGGYATVGIAADGTVVKTAVTGGPDSGGPFLHYARCVPEGCRNAWLPVRANAKEKLDPMVRAEAAGASAPDGALWFFVAAPAEGRERGGYRFRLIRCADMECAEPQRHDIGVTDRSPEDGDRNGTRARLTIGADGRPDAAFWTGLNVLRFSCDPVTCANPRETANDDLPLQGIWSTAGDRSVGYFDGRLFQNGELTTVADGSPDGTGALAVAGSSVYVAAALPTRPERGFHLSIGEPARHWRQTVSRCTGGRCDSVPMDRYDGEPQRELVAVAEDGRILLVRPGRIVLREAP</sequence>
<keyword evidence="1" id="KW-0472">Membrane</keyword>
<comment type="caution">
    <text evidence="2">The sequence shown here is derived from an EMBL/GenBank/DDBJ whole genome shotgun (WGS) entry which is preliminary data.</text>
</comment>
<dbReference type="AlphaFoldDB" id="A0A7W5AN52"/>
<accession>A0A7W5AN52</accession>
<dbReference type="Proteomes" id="UP000590749">
    <property type="component" value="Unassembled WGS sequence"/>
</dbReference>
<dbReference type="EMBL" id="JACHXF010000017">
    <property type="protein sequence ID" value="MBB3099156.1"/>
    <property type="molecule type" value="Genomic_DNA"/>
</dbReference>
<keyword evidence="1" id="KW-0812">Transmembrane</keyword>
<evidence type="ECO:0000313" key="2">
    <source>
        <dbReference type="EMBL" id="MBB3099156.1"/>
    </source>
</evidence>
<feature type="transmembrane region" description="Helical" evidence="1">
    <location>
        <begin position="80"/>
        <end position="101"/>
    </location>
</feature>